<accession>A0A175A142</accession>
<dbReference type="InterPro" id="IPR027417">
    <property type="entry name" value="P-loop_NTPase"/>
</dbReference>
<sequence>MKKYVQEATDINIWTSIKNNTFERNKDIKEFIDGLELIDESACISLDAKWGDGKAFFVRQIEEVLKYVLANQRADEENPIEKIPSYEYLKDNEMMAKIDLKHSYLPIYYNAWMYDNHSDPLMSLLLVMTKTCKGVYDTKIDSEKISEKLIKALSTLPISLGEFKMNPFTVAEKLQVKKVDILSLVQTEEEIRERVKGIFNDIIVERAQKLIIFIDELDRCRPSFAIEMLERIKHYFDDERVIFVVSLNKEQLIHTITSYYGSGFDATRYLNKFFDVNINLPVMDRYQKQSIEFSEQRTERKYWLHQLAEELSDYYHLSLRDKLIYKSRIESVPSSTGTYISSESYFISLFVACIILLDIIDIPEKKKFLEGKSTFVASVLPELKAYQRFVNRLIGDGNSTVEESQFQSNCEEVVKVYKYAFETESDEYYERFEISRELKQKCIAASNGHKYY</sequence>
<feature type="domain" description="KAP NTPase" evidence="1">
    <location>
        <begin position="35"/>
        <end position="293"/>
    </location>
</feature>
<dbReference type="Pfam" id="PF07693">
    <property type="entry name" value="KAP_NTPase"/>
    <property type="match status" value="1"/>
</dbReference>
<reference evidence="2 3" key="1">
    <citation type="submission" date="2015-09" db="EMBL/GenBank/DDBJ databases">
        <authorList>
            <consortium name="Pathogen Informatics"/>
        </authorList>
    </citation>
    <scope>NUCLEOTIDE SEQUENCE [LARGE SCALE GENOMIC DNA]</scope>
    <source>
        <strain evidence="2 3">2789STDY5834889</strain>
    </source>
</reference>
<gene>
    <name evidence="2" type="ORF">ERS852502_02110</name>
</gene>
<evidence type="ECO:0000259" key="1">
    <source>
        <dbReference type="Pfam" id="PF07693"/>
    </source>
</evidence>
<protein>
    <submittedName>
        <fullName evidence="2">Predicted P-loop ATPase</fullName>
    </submittedName>
</protein>
<dbReference type="EMBL" id="CZBX01000009">
    <property type="protein sequence ID" value="CUQ90066.1"/>
    <property type="molecule type" value="Genomic_DNA"/>
</dbReference>
<dbReference type="SUPFAM" id="SSF52540">
    <property type="entry name" value="P-loop containing nucleoside triphosphate hydrolases"/>
    <property type="match status" value="1"/>
</dbReference>
<dbReference type="OrthoDB" id="88903at2"/>
<evidence type="ECO:0000313" key="2">
    <source>
        <dbReference type="EMBL" id="CUQ90066.1"/>
    </source>
</evidence>
<dbReference type="AlphaFoldDB" id="A0A175A142"/>
<evidence type="ECO:0000313" key="3">
    <source>
        <dbReference type="Proteomes" id="UP000078383"/>
    </source>
</evidence>
<dbReference type="RefSeq" id="WP_055172833.1">
    <property type="nucleotide sequence ID" value="NZ_CZBX01000009.1"/>
</dbReference>
<dbReference type="InterPro" id="IPR011646">
    <property type="entry name" value="KAP_P-loop"/>
</dbReference>
<dbReference type="Proteomes" id="UP000078383">
    <property type="component" value="Unassembled WGS sequence"/>
</dbReference>
<proteinExistence type="predicted"/>
<name>A0A175A142_9FIRM</name>
<organism evidence="2 3">
    <name type="scientific">[Ruminococcus] torques</name>
    <dbReference type="NCBI Taxonomy" id="33039"/>
    <lineage>
        <taxon>Bacteria</taxon>
        <taxon>Bacillati</taxon>
        <taxon>Bacillota</taxon>
        <taxon>Clostridia</taxon>
        <taxon>Lachnospirales</taxon>
        <taxon>Lachnospiraceae</taxon>
        <taxon>Mediterraneibacter</taxon>
    </lineage>
</organism>